<dbReference type="Pfam" id="PF04307">
    <property type="entry name" value="YdjM"/>
    <property type="match status" value="1"/>
</dbReference>
<evidence type="ECO:0000313" key="2">
    <source>
        <dbReference type="EMBL" id="MCM5678467.1"/>
    </source>
</evidence>
<evidence type="ECO:0000256" key="1">
    <source>
        <dbReference type="SAM" id="Phobius"/>
    </source>
</evidence>
<keyword evidence="2" id="KW-0378">Hydrolase</keyword>
<dbReference type="PANTHER" id="PTHR40031">
    <property type="entry name" value="HYPOTHETICAL MEMBRANE SPANNING PROTEIN"/>
    <property type="match status" value="1"/>
</dbReference>
<gene>
    <name evidence="2" type="ORF">M8A51_02855</name>
</gene>
<organism evidence="2 3">
    <name type="scientific">Caldimonas mangrovi</name>
    <dbReference type="NCBI Taxonomy" id="2944811"/>
    <lineage>
        <taxon>Bacteria</taxon>
        <taxon>Pseudomonadati</taxon>
        <taxon>Pseudomonadota</taxon>
        <taxon>Betaproteobacteria</taxon>
        <taxon>Burkholderiales</taxon>
        <taxon>Sphaerotilaceae</taxon>
        <taxon>Caldimonas</taxon>
    </lineage>
</organism>
<sequence length="335" mass="37651">MDSLSQLALGAAVGVAVMGRRTAVWKAALWGGLCGTLPDLDAFVDHGDPISNMTLHRGNSHALFWLTLAAPPIAWLIARWHGEASLWRRWALAVWLALVTHPLLDLMTVYGTQLLRPFTDHPYGVGSIFIIDPLYTVPLLVGLGVALFSRPPRALRWNAAGLMLSTAYLGWSFAAQQHVESIARVALHRQGVQTERLLVTPTAFNTVLWRVIAITPEGYAEGFRSLLDEGPQMRFDRFARGEALYEPLRDAWHVHRLAWFSHGFFKLERHGDEVRMSDLRMGQEPYYTFTFTVAERSNGADLAVTPRLVGQRPDLRRGLTWMWQRAQGDPVPPSR</sequence>
<keyword evidence="1" id="KW-0812">Transmembrane</keyword>
<reference evidence="2" key="1">
    <citation type="submission" date="2022-05" db="EMBL/GenBank/DDBJ databases">
        <title>Schlegelella sp. nov., isolated from mangrove soil.</title>
        <authorList>
            <person name="Liu Y."/>
            <person name="Ge X."/>
            <person name="Liu W."/>
        </authorList>
    </citation>
    <scope>NUCLEOTIDE SEQUENCE</scope>
    <source>
        <strain evidence="2">S2-27</strain>
    </source>
</reference>
<feature type="transmembrane region" description="Helical" evidence="1">
    <location>
        <begin position="123"/>
        <end position="148"/>
    </location>
</feature>
<dbReference type="InterPro" id="IPR053170">
    <property type="entry name" value="Transcription_regulator"/>
</dbReference>
<evidence type="ECO:0000313" key="3">
    <source>
        <dbReference type="Proteomes" id="UP001165541"/>
    </source>
</evidence>
<accession>A0ABT0YJP7</accession>
<dbReference type="PANTHER" id="PTHR40031:SF1">
    <property type="entry name" value="MEMBRANE-BOUND METAL-DEPENDENT HYDROLASE"/>
    <property type="match status" value="1"/>
</dbReference>
<feature type="transmembrane region" description="Helical" evidence="1">
    <location>
        <begin position="90"/>
        <end position="111"/>
    </location>
</feature>
<dbReference type="RefSeq" id="WP_251776619.1">
    <property type="nucleotide sequence ID" value="NZ_JAMKFE010000002.1"/>
</dbReference>
<dbReference type="Proteomes" id="UP001165541">
    <property type="component" value="Unassembled WGS sequence"/>
</dbReference>
<dbReference type="GO" id="GO:0016787">
    <property type="term" value="F:hydrolase activity"/>
    <property type="evidence" value="ECO:0007669"/>
    <property type="project" value="UniProtKB-KW"/>
</dbReference>
<proteinExistence type="predicted"/>
<name>A0ABT0YJP7_9BURK</name>
<keyword evidence="1" id="KW-0472">Membrane</keyword>
<protein>
    <submittedName>
        <fullName evidence="2">Metal-dependent hydrolase</fullName>
    </submittedName>
</protein>
<dbReference type="InterPro" id="IPR007404">
    <property type="entry name" value="YdjM-like"/>
</dbReference>
<keyword evidence="3" id="KW-1185">Reference proteome</keyword>
<comment type="caution">
    <text evidence="2">The sequence shown here is derived from an EMBL/GenBank/DDBJ whole genome shotgun (WGS) entry which is preliminary data.</text>
</comment>
<dbReference type="EMBL" id="JAMKFE010000002">
    <property type="protein sequence ID" value="MCM5678467.1"/>
    <property type="molecule type" value="Genomic_DNA"/>
</dbReference>
<feature type="transmembrane region" description="Helical" evidence="1">
    <location>
        <begin position="62"/>
        <end position="78"/>
    </location>
</feature>
<keyword evidence="1" id="KW-1133">Transmembrane helix</keyword>